<dbReference type="AlphaFoldDB" id="Q2QSM4"/>
<name>Q2QSM4_ORYSJ</name>
<reference evidence="1" key="3">
    <citation type="submission" date="2006-01" db="EMBL/GenBank/DDBJ databases">
        <authorList>
            <person name="Buell R."/>
        </authorList>
    </citation>
    <scope>NUCLEOTIDE SEQUENCE</scope>
</reference>
<reference evidence="1" key="1">
    <citation type="journal article" date="2005" name="BMC Biol.">
        <title>The sequence of rice chromosomes 11 and 12, rich in disease resistance genes and recent gene duplications.</title>
        <authorList>
            <consortium name="The rice chromosomes 11 and 12 sequencing consortia"/>
        </authorList>
    </citation>
    <scope>NUCLEOTIDE SEQUENCE [LARGE SCALE GENOMIC DNA]</scope>
</reference>
<gene>
    <name evidence="1" type="ordered locus">LOC_Os12g23600</name>
</gene>
<sequence length="225" mass="25237">MRTPLHPRSRPLPRNLWSVKSGIRIPLRFNLDPRDLLSPTTLGSRWNNERRFRSSLYDPSRGKAEWESRNRGNLGVGQSTGMEKGLYGVLGWMKEATTPLVHFNAHEFYISAVSEAIALNSASALERDTAVCFLVFQRSGGAEEFIVEKGRALANPSIPTLEKKHFLLIVHLFGERSTSLIRDSEMIVISRHILWADVAPRKTRIVVSLAFVDGTNAPVYALQGN</sequence>
<protein>
    <submittedName>
        <fullName evidence="1">Uncharacterized protein</fullName>
    </submittedName>
</protein>
<dbReference type="EMBL" id="DP000011">
    <property type="protein sequence ID" value="ABA97925.1"/>
    <property type="molecule type" value="Genomic_DNA"/>
</dbReference>
<accession>Q2QSM4</accession>
<reference evidence="1" key="2">
    <citation type="submission" date="2005-04" db="EMBL/GenBank/DDBJ databases">
        <authorList>
            <person name="Buell C.R."/>
            <person name="Wing R.A."/>
            <person name="McCombie W.A."/>
            <person name="Ouyang S."/>
        </authorList>
    </citation>
    <scope>NUCLEOTIDE SEQUENCE</scope>
</reference>
<organism evidence="1">
    <name type="scientific">Oryza sativa subsp. japonica</name>
    <name type="common">Rice</name>
    <dbReference type="NCBI Taxonomy" id="39947"/>
    <lineage>
        <taxon>Eukaryota</taxon>
        <taxon>Viridiplantae</taxon>
        <taxon>Streptophyta</taxon>
        <taxon>Embryophyta</taxon>
        <taxon>Tracheophyta</taxon>
        <taxon>Spermatophyta</taxon>
        <taxon>Magnoliopsida</taxon>
        <taxon>Liliopsida</taxon>
        <taxon>Poales</taxon>
        <taxon>Poaceae</taxon>
        <taxon>BOP clade</taxon>
        <taxon>Oryzoideae</taxon>
        <taxon>Oryzeae</taxon>
        <taxon>Oryzinae</taxon>
        <taxon>Oryza</taxon>
        <taxon>Oryza sativa</taxon>
    </lineage>
</organism>
<proteinExistence type="predicted"/>
<evidence type="ECO:0000313" key="1">
    <source>
        <dbReference type="EMBL" id="ABA97925.1"/>
    </source>
</evidence>